<accession>A0A1I3EML2</accession>
<name>A0A1I3EML2_9GAMM</name>
<evidence type="ECO:0000313" key="1">
    <source>
        <dbReference type="EMBL" id="SFI00265.1"/>
    </source>
</evidence>
<evidence type="ECO:0000313" key="2">
    <source>
        <dbReference type="Proteomes" id="UP000199040"/>
    </source>
</evidence>
<reference evidence="1 2" key="1">
    <citation type="submission" date="2016-10" db="EMBL/GenBank/DDBJ databases">
        <authorList>
            <person name="de Groot N.N."/>
        </authorList>
    </citation>
    <scope>NUCLEOTIDE SEQUENCE [LARGE SCALE GENOMIC DNA]</scope>
    <source>
        <strain evidence="1 2">CGMCC 1.6848</strain>
    </source>
</reference>
<gene>
    <name evidence="1" type="ORF">SAMN04487959_11460</name>
</gene>
<dbReference type="STRING" id="442341.SAMN04487959_11460"/>
<dbReference type="Proteomes" id="UP000199040">
    <property type="component" value="Unassembled WGS sequence"/>
</dbReference>
<protein>
    <submittedName>
        <fullName evidence="1">Uncharacterized protein</fullName>
    </submittedName>
</protein>
<organism evidence="1 2">
    <name type="scientific">Modicisalibacter xianhensis</name>
    <dbReference type="NCBI Taxonomy" id="442341"/>
    <lineage>
        <taxon>Bacteria</taxon>
        <taxon>Pseudomonadati</taxon>
        <taxon>Pseudomonadota</taxon>
        <taxon>Gammaproteobacteria</taxon>
        <taxon>Oceanospirillales</taxon>
        <taxon>Halomonadaceae</taxon>
        <taxon>Modicisalibacter</taxon>
    </lineage>
</organism>
<proteinExistence type="predicted"/>
<keyword evidence="2" id="KW-1185">Reference proteome</keyword>
<dbReference type="RefSeq" id="WP_092848798.1">
    <property type="nucleotide sequence ID" value="NZ_FOPY01000014.1"/>
</dbReference>
<dbReference type="AlphaFoldDB" id="A0A1I3EML2"/>
<dbReference type="EMBL" id="FOPY01000014">
    <property type="protein sequence ID" value="SFI00265.1"/>
    <property type="molecule type" value="Genomic_DNA"/>
</dbReference>
<sequence>MKTIEAVLHRDANSDLAWLQLPKPIVKGLGIDHRLSRQNRTDDRFIYLRDRPDARLVELVLEDKLVELSISEQVHEDDDWVERLAHYRPELLGDSVEYLEDQLIELPRADELNAQTICKYAEHLQDRAQRYCNVMLPEHEWVANLLEFKDGANEVYSLCQVASFSNTVGLMTESRRGNCEGYVCTAYLTRLLPHAGLVAVPLVSGKFWSWDEADRLSRKIQDWCR</sequence>